<evidence type="ECO:0008006" key="8">
    <source>
        <dbReference type="Google" id="ProtNLM"/>
    </source>
</evidence>
<dbReference type="InterPro" id="IPR050778">
    <property type="entry name" value="Cueball_EGF_LRP_Nidogen"/>
</dbReference>
<comment type="caution">
    <text evidence="6">The sequence shown here is derived from an EMBL/GenBank/DDBJ whole genome shotgun (WGS) entry which is preliminary data.</text>
</comment>
<accession>A0AAD9P4B0</accession>
<dbReference type="GO" id="GO:0060070">
    <property type="term" value="P:canonical Wnt signaling pathway"/>
    <property type="evidence" value="ECO:0007669"/>
    <property type="project" value="TreeGrafter"/>
</dbReference>
<dbReference type="SMART" id="SM00135">
    <property type="entry name" value="LY"/>
    <property type="match status" value="7"/>
</dbReference>
<protein>
    <recommendedName>
        <fullName evidence="8">HYR domain-containing protein</fullName>
    </recommendedName>
</protein>
<dbReference type="InterPro" id="IPR003410">
    <property type="entry name" value="HYR_dom"/>
</dbReference>
<evidence type="ECO:0000256" key="1">
    <source>
        <dbReference type="ARBA" id="ARBA00022737"/>
    </source>
</evidence>
<sequence>MELWECESDGKQAKKTASLKADRDDKNNVFGLTITHSGQALVSVWSLASIISVKVDGSDLQTTGLTLLGSNAVFSLAYYEDNLQPVGTSGCQSFGCSHICLLKDKTTPRCACPSFGGLVLNADMKNCHQPSSGMLLYALADEGIVGFIDPNGAETTDRFLVGRSLRPVAVAYDPVHQVVYWSDVYEHTVHQANFDGTNHKIFLRSSTHSIGVVDGLVVDAKHGRLYYSNMGTTHVNGTAYTWHRIDTIKFDGTGQRTVVTRAEKPRALAIDAGRNHLYYTTWGRHAAVVRMNLDGSEPLVVLQNMDNPNGVAIGSDDKLYVVDSHDKTQRANDNYPREKKEGALYHQSAKDAIGLKEEPGLSLQVPFGLAVASDNKIYISDWGRKAILSVSGGTVTTVMADVTAPMALFFTPVTKTVGGDTCASSDCKDICLAKPSGTSCTCNSYKPKILQTDSKTCNVPSKFLLFADMGSIKMMGLDGTPDKSVYTLVQGNGYFSNFVAIAYNNATRTVYYSGVDRGKIYSVPLDGSAQPSMFYSTGHVIDGLALDSANSRLYWTDYTSGEIAYKELSGNNNSTVFLSGDKTRKPRAVLEHQGDIYWTEWGDNARVARKSVSSGSDESILQAANAAGLDQINGLSITNDKLYIGDASGRVYQSNLDGSDMKLLSYITASHIYSLYAENNFLWYTDWKDSSLSRVNLDTGRVEALATGLMRPSQVIVHYGQALTGACPSDHKCQKTCNLVPNGYECSCPDGEILKPDKTHCEQAVVIYVEVDPSQCAGIIGGVQGNKVCARKVGSTEVRVVCKAGHGGSNCDACPENKFKLGPGNDDCVGCVSGSSASGTGNTACKCSGSMVWDWKTNQCSGSPGTCPVISMHDDSICVSSPCSTESDCGKVGQTCCPVAGCGSTGNKRCVNPVSLTQCVYNGAIYQVGATFSPNPCTKCRCDFDKTYGDHRYGNAVCFTTDCPVLKCPSGNPVKVSGQCCPVCKAPEKCPPMVTERRTVSDKIDSKCVSFKPDWTEEKARPICWTNSNSHEQIVLFKFPGLSQSCGVKVIVVDKTSPTIMCPQDLTQYTPDDKALTLQFAQPKAEDNVGVSKIVRTDSGNNFPVGKTTKVVFTATDKAGNNAECSFTVTVKKQAPEVKACVVPRPTHGMLRCNDKLSCDLTCDNHYVLGPGAGSNHSHYQCAAGSWTPAFKDSFTNLACVLRKKPVVTSSVSFRLTVEADQVVFLKASLKDYILDNFLFHSTHIKVSILIKGQDRRLRTKRATRQMDVTVEFYIELDETDEAKQREEAIRARKQLDEIGDNLKKRLAEDIKKNKVKLVANGNNDGIAVANVQSSQAEVGCLPGEQKIENYCGEYSLC</sequence>
<dbReference type="PROSITE" id="PS50825">
    <property type="entry name" value="HYR"/>
    <property type="match status" value="1"/>
</dbReference>
<dbReference type="InterPro" id="IPR000742">
    <property type="entry name" value="EGF"/>
</dbReference>
<dbReference type="Pfam" id="PF08450">
    <property type="entry name" value="SGL"/>
    <property type="match status" value="1"/>
</dbReference>
<dbReference type="EMBL" id="JAODUO010000150">
    <property type="protein sequence ID" value="KAK2187919.1"/>
    <property type="molecule type" value="Genomic_DNA"/>
</dbReference>
<gene>
    <name evidence="6" type="ORF">NP493_150g02046</name>
</gene>
<dbReference type="GO" id="GO:0005886">
    <property type="term" value="C:plasma membrane"/>
    <property type="evidence" value="ECO:0007669"/>
    <property type="project" value="TreeGrafter"/>
</dbReference>
<keyword evidence="7" id="KW-1185">Reference proteome</keyword>
<dbReference type="PROSITE" id="PS51120">
    <property type="entry name" value="LDLRB"/>
    <property type="match status" value="1"/>
</dbReference>
<evidence type="ECO:0000313" key="7">
    <source>
        <dbReference type="Proteomes" id="UP001209878"/>
    </source>
</evidence>
<evidence type="ECO:0000259" key="4">
    <source>
        <dbReference type="PROSITE" id="PS50825"/>
    </source>
</evidence>
<dbReference type="Gene3D" id="2.120.10.30">
    <property type="entry name" value="TolB, C-terminal domain"/>
    <property type="match status" value="3"/>
</dbReference>
<dbReference type="InterPro" id="IPR013658">
    <property type="entry name" value="SGL"/>
</dbReference>
<dbReference type="InterPro" id="IPR001007">
    <property type="entry name" value="VWF_dom"/>
</dbReference>
<feature type="domain" description="HYR" evidence="4">
    <location>
        <begin position="1053"/>
        <end position="1133"/>
    </location>
</feature>
<dbReference type="GO" id="GO:0030414">
    <property type="term" value="F:peptidase inhibitor activity"/>
    <property type="evidence" value="ECO:0007669"/>
    <property type="project" value="InterPro"/>
</dbReference>
<dbReference type="SUPFAM" id="SSF57603">
    <property type="entry name" value="FnI-like domain"/>
    <property type="match status" value="1"/>
</dbReference>
<dbReference type="InterPro" id="IPR008197">
    <property type="entry name" value="WAP_dom"/>
</dbReference>
<dbReference type="SMART" id="SM00214">
    <property type="entry name" value="VWC"/>
    <property type="match status" value="1"/>
</dbReference>
<keyword evidence="1" id="KW-0677">Repeat</keyword>
<dbReference type="SUPFAM" id="SSF63825">
    <property type="entry name" value="YWTD domain"/>
    <property type="match status" value="2"/>
</dbReference>
<dbReference type="PROSITE" id="PS51390">
    <property type="entry name" value="WAP"/>
    <property type="match status" value="1"/>
</dbReference>
<evidence type="ECO:0000259" key="5">
    <source>
        <dbReference type="PROSITE" id="PS51390"/>
    </source>
</evidence>
<dbReference type="PROSITE" id="PS50184">
    <property type="entry name" value="VWFC_2"/>
    <property type="match status" value="1"/>
</dbReference>
<dbReference type="PANTHER" id="PTHR46513">
    <property type="entry name" value="VITELLOGENIN RECEPTOR-LIKE PROTEIN-RELATED-RELATED"/>
    <property type="match status" value="1"/>
</dbReference>
<evidence type="ECO:0000256" key="2">
    <source>
        <dbReference type="PROSITE-ProRule" id="PRU00461"/>
    </source>
</evidence>
<dbReference type="PANTHER" id="PTHR46513:SF13">
    <property type="entry name" value="EGF-LIKE DOMAIN-CONTAINING PROTEIN"/>
    <property type="match status" value="1"/>
</dbReference>
<proteinExistence type="predicted"/>
<dbReference type="InterPro" id="IPR000033">
    <property type="entry name" value="LDLR_classB_rpt"/>
</dbReference>
<evidence type="ECO:0000313" key="6">
    <source>
        <dbReference type="EMBL" id="KAK2187919.1"/>
    </source>
</evidence>
<dbReference type="GO" id="GO:0017147">
    <property type="term" value="F:Wnt-protein binding"/>
    <property type="evidence" value="ECO:0007669"/>
    <property type="project" value="TreeGrafter"/>
</dbReference>
<feature type="repeat" description="LDL-receptor class B" evidence="2">
    <location>
        <begin position="177"/>
        <end position="222"/>
    </location>
</feature>
<organism evidence="6 7">
    <name type="scientific">Ridgeia piscesae</name>
    <name type="common">Tubeworm</name>
    <dbReference type="NCBI Taxonomy" id="27915"/>
    <lineage>
        <taxon>Eukaryota</taxon>
        <taxon>Metazoa</taxon>
        <taxon>Spiralia</taxon>
        <taxon>Lophotrochozoa</taxon>
        <taxon>Annelida</taxon>
        <taxon>Polychaeta</taxon>
        <taxon>Sedentaria</taxon>
        <taxon>Canalipalpata</taxon>
        <taxon>Sabellida</taxon>
        <taxon>Siboglinidae</taxon>
        <taxon>Ridgeia</taxon>
    </lineage>
</organism>
<dbReference type="Pfam" id="PF23334">
    <property type="entry name" value="VWC2L_2nd"/>
    <property type="match status" value="1"/>
</dbReference>
<name>A0AAD9P4B0_RIDPI</name>
<feature type="domain" description="VWFC" evidence="3">
    <location>
        <begin position="917"/>
        <end position="985"/>
    </location>
</feature>
<dbReference type="Pfam" id="PF02494">
    <property type="entry name" value="HYR"/>
    <property type="match status" value="1"/>
</dbReference>
<dbReference type="Gene3D" id="2.10.50.10">
    <property type="entry name" value="Tumor Necrosis Factor Receptor, subunit A, domain 2"/>
    <property type="match status" value="1"/>
</dbReference>
<dbReference type="Proteomes" id="UP001209878">
    <property type="component" value="Unassembled WGS sequence"/>
</dbReference>
<dbReference type="Gene3D" id="6.20.200.20">
    <property type="match status" value="1"/>
</dbReference>
<dbReference type="GO" id="GO:0042813">
    <property type="term" value="F:Wnt receptor activity"/>
    <property type="evidence" value="ECO:0007669"/>
    <property type="project" value="TreeGrafter"/>
</dbReference>
<dbReference type="SMART" id="SM00181">
    <property type="entry name" value="EGF"/>
    <property type="match status" value="3"/>
</dbReference>
<reference evidence="6" key="1">
    <citation type="journal article" date="2023" name="Mol. Biol. Evol.">
        <title>Third-Generation Sequencing Reveals the Adaptive Role of the Epigenome in Three Deep-Sea Polychaetes.</title>
        <authorList>
            <person name="Perez M."/>
            <person name="Aroh O."/>
            <person name="Sun Y."/>
            <person name="Lan Y."/>
            <person name="Juniper S.K."/>
            <person name="Young C.R."/>
            <person name="Angers B."/>
            <person name="Qian P.Y."/>
        </authorList>
    </citation>
    <scope>NUCLEOTIDE SEQUENCE</scope>
    <source>
        <strain evidence="6">R07B-5</strain>
    </source>
</reference>
<evidence type="ECO:0000259" key="3">
    <source>
        <dbReference type="PROSITE" id="PS50184"/>
    </source>
</evidence>
<dbReference type="InterPro" id="IPR011042">
    <property type="entry name" value="6-blade_b-propeller_TolB-like"/>
</dbReference>
<feature type="domain" description="WAP" evidence="5">
    <location>
        <begin position="860"/>
        <end position="914"/>
    </location>
</feature>
<dbReference type="GO" id="GO:0005576">
    <property type="term" value="C:extracellular region"/>
    <property type="evidence" value="ECO:0007669"/>
    <property type="project" value="InterPro"/>
</dbReference>